<dbReference type="EMBL" id="DRMH01000014">
    <property type="protein sequence ID" value="HFC97082.1"/>
    <property type="molecule type" value="Genomic_DNA"/>
</dbReference>
<proteinExistence type="predicted"/>
<comment type="caution">
    <text evidence="1">The sequence shown here is derived from an EMBL/GenBank/DDBJ whole genome shotgun (WGS) entry which is preliminary data.</text>
</comment>
<sequence>MADQKLTLEALLSGMGSDERLKLIGLLMGITDEDFETLLNLPEEELARVLIAYSKREKDRIPEFLHRYL</sequence>
<protein>
    <submittedName>
        <fullName evidence="1">Uncharacterized protein</fullName>
    </submittedName>
</protein>
<organism evidence="1">
    <name type="scientific">Thermosulfurimonas dismutans</name>
    <dbReference type="NCBI Taxonomy" id="999894"/>
    <lineage>
        <taxon>Bacteria</taxon>
        <taxon>Pseudomonadati</taxon>
        <taxon>Thermodesulfobacteriota</taxon>
        <taxon>Thermodesulfobacteria</taxon>
        <taxon>Thermodesulfobacteriales</taxon>
        <taxon>Thermodesulfobacteriaceae</taxon>
        <taxon>Thermosulfurimonas</taxon>
    </lineage>
</organism>
<dbReference type="AlphaFoldDB" id="A0A7C3GRV7"/>
<reference evidence="1" key="1">
    <citation type="journal article" date="2020" name="mSystems">
        <title>Genome- and Community-Level Interaction Insights into Carbon Utilization and Element Cycling Functions of Hydrothermarchaeota in Hydrothermal Sediment.</title>
        <authorList>
            <person name="Zhou Z."/>
            <person name="Liu Y."/>
            <person name="Xu W."/>
            <person name="Pan J."/>
            <person name="Luo Z.H."/>
            <person name="Li M."/>
        </authorList>
    </citation>
    <scope>NUCLEOTIDE SEQUENCE [LARGE SCALE GENOMIC DNA]</scope>
    <source>
        <strain evidence="1">HyVt-483</strain>
    </source>
</reference>
<dbReference type="Proteomes" id="UP000886043">
    <property type="component" value="Unassembled WGS sequence"/>
</dbReference>
<gene>
    <name evidence="1" type="ORF">ENJ40_01300</name>
</gene>
<name>A0A7C3GRV7_9BACT</name>
<accession>A0A7C3GRV7</accession>
<evidence type="ECO:0000313" key="1">
    <source>
        <dbReference type="EMBL" id="HFC97082.1"/>
    </source>
</evidence>